<dbReference type="EMBL" id="CDMZ01000795">
    <property type="protein sequence ID" value="CEM21702.1"/>
    <property type="molecule type" value="Genomic_DNA"/>
</dbReference>
<evidence type="ECO:0000256" key="1">
    <source>
        <dbReference type="SAM" id="MobiDB-lite"/>
    </source>
</evidence>
<feature type="compositionally biased region" description="Gly residues" evidence="1">
    <location>
        <begin position="24"/>
        <end position="36"/>
    </location>
</feature>
<gene>
    <name evidence="2" type="ORF">Cvel_4036</name>
</gene>
<feature type="compositionally biased region" description="Acidic residues" evidence="1">
    <location>
        <begin position="8"/>
        <end position="23"/>
    </location>
</feature>
<sequence length="183" mass="19789">MSCSSSDSEADDEGSEGGGDENMDGGGGGGGGGGGCSDEEGEDEDEDMDGGGGGGGGSDGEGEDEDEDAPPPPGRKNVRGPDKKPRRKMSEKTKRELENLRRWKKRWTWLVETFKQAKGRRCFSKCGRNQSTCRLTALMKIMKACLWCKCKEEGEDVVIDFEEEDEAGGEDEEMSEKEPQAEC</sequence>
<dbReference type="VEuPathDB" id="CryptoDB:Cvel_4036"/>
<protein>
    <submittedName>
        <fullName evidence="2">Uncharacterized protein</fullName>
    </submittedName>
</protein>
<reference evidence="2" key="1">
    <citation type="submission" date="2014-11" db="EMBL/GenBank/DDBJ databases">
        <authorList>
            <person name="Otto D Thomas"/>
            <person name="Naeem Raeece"/>
        </authorList>
    </citation>
    <scope>NUCLEOTIDE SEQUENCE</scope>
</reference>
<accession>A0A0G4G138</accession>
<feature type="compositionally biased region" description="Acidic residues" evidence="1">
    <location>
        <begin position="60"/>
        <end position="69"/>
    </location>
</feature>
<feature type="compositionally biased region" description="Gly residues" evidence="1">
    <location>
        <begin position="50"/>
        <end position="59"/>
    </location>
</feature>
<name>A0A0G4G138_9ALVE</name>
<proteinExistence type="predicted"/>
<feature type="compositionally biased region" description="Acidic residues" evidence="1">
    <location>
        <begin position="37"/>
        <end position="49"/>
    </location>
</feature>
<feature type="compositionally biased region" description="Acidic residues" evidence="1">
    <location>
        <begin position="162"/>
        <end position="175"/>
    </location>
</feature>
<feature type="region of interest" description="Disordered" evidence="1">
    <location>
        <begin position="162"/>
        <end position="183"/>
    </location>
</feature>
<dbReference type="AlphaFoldDB" id="A0A0G4G138"/>
<feature type="region of interest" description="Disordered" evidence="1">
    <location>
        <begin position="1"/>
        <end position="97"/>
    </location>
</feature>
<feature type="compositionally biased region" description="Basic and acidic residues" evidence="1">
    <location>
        <begin position="79"/>
        <end position="97"/>
    </location>
</feature>
<organism evidence="2">
    <name type="scientific">Chromera velia CCMP2878</name>
    <dbReference type="NCBI Taxonomy" id="1169474"/>
    <lineage>
        <taxon>Eukaryota</taxon>
        <taxon>Sar</taxon>
        <taxon>Alveolata</taxon>
        <taxon>Colpodellida</taxon>
        <taxon>Chromeraceae</taxon>
        <taxon>Chromera</taxon>
    </lineage>
</organism>
<evidence type="ECO:0000313" key="2">
    <source>
        <dbReference type="EMBL" id="CEM21702.1"/>
    </source>
</evidence>